<feature type="region of interest" description="Disordered" evidence="1">
    <location>
        <begin position="288"/>
        <end position="314"/>
    </location>
</feature>
<feature type="compositionally biased region" description="Polar residues" evidence="1">
    <location>
        <begin position="148"/>
        <end position="168"/>
    </location>
</feature>
<evidence type="ECO:0000256" key="1">
    <source>
        <dbReference type="SAM" id="MobiDB-lite"/>
    </source>
</evidence>
<feature type="region of interest" description="Disordered" evidence="1">
    <location>
        <begin position="128"/>
        <end position="249"/>
    </location>
</feature>
<feature type="compositionally biased region" description="Low complexity" evidence="1">
    <location>
        <begin position="298"/>
        <end position="314"/>
    </location>
</feature>
<dbReference type="Proteomes" id="UP000639338">
    <property type="component" value="Unassembled WGS sequence"/>
</dbReference>
<gene>
    <name evidence="3" type="ORF">HCN44_009649</name>
</gene>
<keyword evidence="2" id="KW-0812">Transmembrane</keyword>
<evidence type="ECO:0000313" key="4">
    <source>
        <dbReference type="Proteomes" id="UP000639338"/>
    </source>
</evidence>
<proteinExistence type="predicted"/>
<comment type="caution">
    <text evidence="3">The sequence shown here is derived from an EMBL/GenBank/DDBJ whole genome shotgun (WGS) entry which is preliminary data.</text>
</comment>
<sequence length="363" mass="41223">MKLVSKSSVFNQSFVSIQIIVVLLFGIFNNVKLTNATSLHRDVNQEEFKNNELINRIDGNDDVDEDGNKLCISCKIMNDLIGTMKTLMNKLEDVNRKHCSGKYPSINKRTHDGKNRGARAMTQWMASDERDIPGGFPGNHKRPPWLNRRNNVNGQDESPSGTNQQQEPSVDREPSPSALPPRPRYRIDQQKNQNTNTNFNSLGQSADVDDNDFSDKQQKNPANTQGISRLLKDKKNNNENDDNNISPTYIIDDNYDQEHGKSKNKVVFVCSRMKDTKRKRQMGELKNSKKNSYRKNNDMSSNENNNINTNINVNSNSFRKNRKTIITPTTEMIALNSNDTVAHNETDLNNTTSANNEGTSRPM</sequence>
<keyword evidence="2" id="KW-1133">Transmembrane helix</keyword>
<evidence type="ECO:0000313" key="3">
    <source>
        <dbReference type="EMBL" id="KAF7998251.1"/>
    </source>
</evidence>
<dbReference type="AlphaFoldDB" id="A0A834Y835"/>
<feature type="transmembrane region" description="Helical" evidence="2">
    <location>
        <begin position="12"/>
        <end position="31"/>
    </location>
</feature>
<feature type="region of interest" description="Disordered" evidence="1">
    <location>
        <begin position="340"/>
        <end position="363"/>
    </location>
</feature>
<keyword evidence="2" id="KW-0472">Membrane</keyword>
<dbReference type="EMBL" id="JACMRX010000001">
    <property type="protein sequence ID" value="KAF7998251.1"/>
    <property type="molecule type" value="Genomic_DNA"/>
</dbReference>
<protein>
    <submittedName>
        <fullName evidence="3">Uncharacterized protein</fullName>
    </submittedName>
</protein>
<organism evidence="3 4">
    <name type="scientific">Aphidius gifuensis</name>
    <name type="common">Parasitoid wasp</name>
    <dbReference type="NCBI Taxonomy" id="684658"/>
    <lineage>
        <taxon>Eukaryota</taxon>
        <taxon>Metazoa</taxon>
        <taxon>Ecdysozoa</taxon>
        <taxon>Arthropoda</taxon>
        <taxon>Hexapoda</taxon>
        <taxon>Insecta</taxon>
        <taxon>Pterygota</taxon>
        <taxon>Neoptera</taxon>
        <taxon>Endopterygota</taxon>
        <taxon>Hymenoptera</taxon>
        <taxon>Apocrita</taxon>
        <taxon>Ichneumonoidea</taxon>
        <taxon>Braconidae</taxon>
        <taxon>Aphidiinae</taxon>
        <taxon>Aphidius</taxon>
    </lineage>
</organism>
<feature type="compositionally biased region" description="Low complexity" evidence="1">
    <location>
        <begin position="190"/>
        <end position="200"/>
    </location>
</feature>
<name>A0A834Y835_APHGI</name>
<accession>A0A834Y835</accession>
<reference evidence="3 4" key="1">
    <citation type="submission" date="2020-08" db="EMBL/GenBank/DDBJ databases">
        <title>Aphidius gifuensis genome sequencing and assembly.</title>
        <authorList>
            <person name="Du Z."/>
        </authorList>
    </citation>
    <scope>NUCLEOTIDE SEQUENCE [LARGE SCALE GENOMIC DNA]</scope>
    <source>
        <strain evidence="3">YNYX2018</strain>
        <tissue evidence="3">Adults</tissue>
    </source>
</reference>
<evidence type="ECO:0000256" key="2">
    <source>
        <dbReference type="SAM" id="Phobius"/>
    </source>
</evidence>
<keyword evidence="4" id="KW-1185">Reference proteome</keyword>